<keyword evidence="2" id="KW-1185">Reference proteome</keyword>
<name>A0A4V6XYA2_9FLAO</name>
<comment type="caution">
    <text evidence="1">The sequence shown here is derived from an EMBL/GenBank/DDBJ whole genome shotgun (WGS) entry which is preliminary data.</text>
</comment>
<proteinExistence type="predicted"/>
<dbReference type="Proteomes" id="UP000306552">
    <property type="component" value="Unassembled WGS sequence"/>
</dbReference>
<dbReference type="EMBL" id="SWMU01000003">
    <property type="protein sequence ID" value="TKS55835.1"/>
    <property type="molecule type" value="Genomic_DNA"/>
</dbReference>
<dbReference type="AlphaFoldDB" id="A0A4V6XYA2"/>
<accession>A0A4V6XYA2</accession>
<protein>
    <submittedName>
        <fullName evidence="1">Uncharacterized protein</fullName>
    </submittedName>
</protein>
<evidence type="ECO:0000313" key="1">
    <source>
        <dbReference type="EMBL" id="TKS55835.1"/>
    </source>
</evidence>
<gene>
    <name evidence="1" type="ORF">FCN74_07305</name>
</gene>
<evidence type="ECO:0000313" key="2">
    <source>
        <dbReference type="Proteomes" id="UP000306552"/>
    </source>
</evidence>
<organism evidence="1 2">
    <name type="scientific">Mesohalobacter halotolerans</name>
    <dbReference type="NCBI Taxonomy" id="1883405"/>
    <lineage>
        <taxon>Bacteria</taxon>
        <taxon>Pseudomonadati</taxon>
        <taxon>Bacteroidota</taxon>
        <taxon>Flavobacteriia</taxon>
        <taxon>Flavobacteriales</taxon>
        <taxon>Flavobacteriaceae</taxon>
        <taxon>Mesohalobacter</taxon>
    </lineage>
</organism>
<sequence>MLTSCNDGNIYTGTWSSLYGEGNLHNNYSHSIFIELNPNGSLKAYERDTSGSGVNSCASQGNYSISNNEITVSGVTNSNCPWMSKVNGTYYSSENSEYYILKNNYLKVLKEK</sequence>
<reference evidence="1 2" key="1">
    <citation type="submission" date="2019-04" db="EMBL/GenBank/DDBJ databases">
        <title>Psychroflexus halotolerans sp. nov., isolated from a marine solar saltern.</title>
        <authorList>
            <person name="Feng X."/>
        </authorList>
    </citation>
    <scope>NUCLEOTIDE SEQUENCE [LARGE SCALE GENOMIC DNA]</scope>
    <source>
        <strain evidence="1 2">WDS2C27</strain>
    </source>
</reference>